<name>A0AAD8V743_9PEZI</name>
<dbReference type="EMBL" id="JAHLJV010000021">
    <property type="protein sequence ID" value="KAK1594246.1"/>
    <property type="molecule type" value="Genomic_DNA"/>
</dbReference>
<evidence type="ECO:0000256" key="1">
    <source>
        <dbReference type="SAM" id="MobiDB-lite"/>
    </source>
</evidence>
<reference evidence="2" key="1">
    <citation type="submission" date="2021-06" db="EMBL/GenBank/DDBJ databases">
        <title>Comparative genomics, transcriptomics and evolutionary studies reveal genomic signatures of adaptation to plant cell wall in hemibiotrophic fungi.</title>
        <authorList>
            <consortium name="DOE Joint Genome Institute"/>
            <person name="Baroncelli R."/>
            <person name="Diaz J.F."/>
            <person name="Benocci T."/>
            <person name="Peng M."/>
            <person name="Battaglia E."/>
            <person name="Haridas S."/>
            <person name="Andreopoulos W."/>
            <person name="Labutti K."/>
            <person name="Pangilinan J."/>
            <person name="Floch G.L."/>
            <person name="Makela M.R."/>
            <person name="Henrissat B."/>
            <person name="Grigoriev I.V."/>
            <person name="Crouch J.A."/>
            <person name="De Vries R.P."/>
            <person name="Sukno S.A."/>
            <person name="Thon M.R."/>
        </authorList>
    </citation>
    <scope>NUCLEOTIDE SEQUENCE</scope>
    <source>
        <strain evidence="2">CBS 125086</strain>
    </source>
</reference>
<feature type="region of interest" description="Disordered" evidence="1">
    <location>
        <begin position="179"/>
        <end position="242"/>
    </location>
</feature>
<evidence type="ECO:0000313" key="3">
    <source>
        <dbReference type="Proteomes" id="UP001230504"/>
    </source>
</evidence>
<feature type="compositionally biased region" description="Pro residues" evidence="1">
    <location>
        <begin position="7"/>
        <end position="17"/>
    </location>
</feature>
<dbReference type="Proteomes" id="UP001230504">
    <property type="component" value="Unassembled WGS sequence"/>
</dbReference>
<proteinExistence type="predicted"/>
<accession>A0AAD8V743</accession>
<dbReference type="RefSeq" id="XP_060415467.1">
    <property type="nucleotide sequence ID" value="XM_060551159.1"/>
</dbReference>
<protein>
    <submittedName>
        <fullName evidence="2">Uncharacterized protein</fullName>
    </submittedName>
</protein>
<sequence>MIEHFRPLPPAASPVPLIPTGDRPKKAKTPKKRKSEANADGTPSVPRRKKRRSEANGDGTPGQPRKKGKENREAAAGAGGAQEEAFGDGRTTATVPTKADAAVQSGVHEHAVLNVPPAEAARRREVAIRLLSGSGVDPESLSTEQFSIFANQSPDLQKESLAMLVKYGAERLRIVHPNDAAASSPTNASPGPQQATTAEPEADDSEVTSETPAPAKKRRPRKSSQAAGDAEEELIPAPAGTPLKQVSRGSCIACRRAKAKASRHCFMRSSSSNLRLVRSSQTYLLFVRRTGC</sequence>
<comment type="caution">
    <text evidence="2">The sequence shown here is derived from an EMBL/GenBank/DDBJ whole genome shotgun (WGS) entry which is preliminary data.</text>
</comment>
<feature type="region of interest" description="Disordered" evidence="1">
    <location>
        <begin position="1"/>
        <end position="109"/>
    </location>
</feature>
<evidence type="ECO:0000313" key="2">
    <source>
        <dbReference type="EMBL" id="KAK1594246.1"/>
    </source>
</evidence>
<feature type="compositionally biased region" description="Basic residues" evidence="1">
    <location>
        <begin position="25"/>
        <end position="34"/>
    </location>
</feature>
<organism evidence="2 3">
    <name type="scientific">Colletotrichum navitas</name>
    <dbReference type="NCBI Taxonomy" id="681940"/>
    <lineage>
        <taxon>Eukaryota</taxon>
        <taxon>Fungi</taxon>
        <taxon>Dikarya</taxon>
        <taxon>Ascomycota</taxon>
        <taxon>Pezizomycotina</taxon>
        <taxon>Sordariomycetes</taxon>
        <taxon>Hypocreomycetidae</taxon>
        <taxon>Glomerellales</taxon>
        <taxon>Glomerellaceae</taxon>
        <taxon>Colletotrichum</taxon>
        <taxon>Colletotrichum graminicola species complex</taxon>
    </lineage>
</organism>
<keyword evidence="3" id="KW-1185">Reference proteome</keyword>
<dbReference type="AlphaFoldDB" id="A0AAD8V743"/>
<gene>
    <name evidence="2" type="ORF">LY79DRAFT_162847</name>
</gene>
<feature type="compositionally biased region" description="Polar residues" evidence="1">
    <location>
        <begin position="181"/>
        <end position="197"/>
    </location>
</feature>
<dbReference type="GeneID" id="85435399"/>